<keyword evidence="10" id="KW-0963">Cytoplasm</keyword>
<feature type="binding site" evidence="43">
    <location>
        <position position="453"/>
    </location>
    <ligand>
        <name>Ca(2+)</name>
        <dbReference type="ChEBI" id="CHEBI:29108"/>
    </ligand>
</feature>
<dbReference type="GO" id="GO:0043277">
    <property type="term" value="P:apoptotic cell clearance"/>
    <property type="evidence" value="ECO:0007669"/>
    <property type="project" value="Ensembl"/>
</dbReference>
<evidence type="ECO:0000256" key="18">
    <source>
        <dbReference type="ARBA" id="ARBA00022837"/>
    </source>
</evidence>
<organism evidence="46 47">
    <name type="scientific">Ornithorhynchus anatinus</name>
    <name type="common">Duckbill platypus</name>
    <dbReference type="NCBI Taxonomy" id="9258"/>
    <lineage>
        <taxon>Eukaryota</taxon>
        <taxon>Metazoa</taxon>
        <taxon>Chordata</taxon>
        <taxon>Craniata</taxon>
        <taxon>Vertebrata</taxon>
        <taxon>Euteleostomi</taxon>
        <taxon>Mammalia</taxon>
        <taxon>Monotremata</taxon>
        <taxon>Ornithorhynchidae</taxon>
        <taxon>Ornithorhynchus</taxon>
    </lineage>
</organism>
<keyword evidence="9" id="KW-1003">Cell membrane</keyword>
<evidence type="ECO:0000256" key="29">
    <source>
        <dbReference type="ARBA" id="ARBA00041650"/>
    </source>
</evidence>
<dbReference type="InterPro" id="IPR036985">
    <property type="entry name" value="Transglutaminase-like_sf"/>
</dbReference>
<dbReference type="GO" id="GO:0005739">
    <property type="term" value="C:mitochondrion"/>
    <property type="evidence" value="ECO:0000318"/>
    <property type="project" value="GO_Central"/>
</dbReference>
<dbReference type="GO" id="GO:0071314">
    <property type="term" value="P:cellular response to cocaine"/>
    <property type="evidence" value="ECO:0007669"/>
    <property type="project" value="Ensembl"/>
</dbReference>
<sequence length="690" mass="77522">MTEELQLQRCDLELENNGRCHHTSELSADRLVVRRGQSFSVTLHFEGRSYEEGVDNLTFTVETGPEPSTETGTKARFALSAEEPVGCWSAFLMNQDDASLSVALCSPPDAPVGQYQLTLETDIGTQGSRFPAGKFILLFNTWCSEDSVYLDDEREREEYVLSQYGIIYQGSHKFINPTHWNFGQFEDGILDICLHVLNLTPRPRQDTEGNGFWRQSPIYVSRVVSSMINSNDEDHGVLLGRWKEPYEDGTNPNFWTGSVAILRKWMESGSQQVRYGQCWVFAAVACTVLRALGIPTRVVTNFNSAHDTDRNLVIDIYYDASGQRLEGQRDSIWNYHCWVESWMTRPDLQPEYNGWQAIDPTPQEKSEGIYWCGPASVNAIKEGDLSGGFDVPFVFAEVNADVVHWFQESDGNRRKYSSDPRLVGKNISTKGVGTDHRQDITHCYKYPEGSSEEREAFRKADRQLEEPEPERAGLSVRIKGSEHMDKGSDFDVSALVTNGTDGDLSARLLLCARTVSYNGILGPPCGFVDLRDFSLPARNDQTVPLRIRYHDYSPYLTESNLIKVMALVTEPQSDSYLMAERDIYLKNPDIRIRILGEPKQYEKLVAEVSLKNPLETPLLDCCFTLEGAGLTLGQQVIHLPDPVAGGQEAKGRLALCPQQSGLRKLVVDFESNVLKAVKGFRNVIVAPVPK</sequence>
<evidence type="ECO:0000256" key="11">
    <source>
        <dbReference type="ARBA" id="ARBA00022525"/>
    </source>
</evidence>
<evidence type="ECO:0000256" key="42">
    <source>
        <dbReference type="PIRSR" id="PIRSR000459-1"/>
    </source>
</evidence>
<dbReference type="InterPro" id="IPR023608">
    <property type="entry name" value="Transglutaminase_animal"/>
</dbReference>
<feature type="region of interest" description="Disordered" evidence="44">
    <location>
        <begin position="451"/>
        <end position="472"/>
    </location>
</feature>
<dbReference type="InterPro" id="IPR001102">
    <property type="entry name" value="Transglutaminase_N"/>
</dbReference>
<reference evidence="46" key="1">
    <citation type="submission" date="2025-08" db="UniProtKB">
        <authorList>
            <consortium name="Ensembl"/>
        </authorList>
    </citation>
    <scope>IDENTIFICATION</scope>
    <source>
        <strain evidence="46">Glennie</strain>
    </source>
</reference>
<dbReference type="GO" id="GO:0005829">
    <property type="term" value="C:cytosol"/>
    <property type="evidence" value="ECO:0007669"/>
    <property type="project" value="UniProtKB-SubCell"/>
</dbReference>
<gene>
    <name evidence="46" type="primary">TGM2</name>
</gene>
<dbReference type="FunFam" id="3.90.260.10:FF:000001">
    <property type="entry name" value="Protein-glutamine gamma-glutamyltransferase 2"/>
    <property type="match status" value="1"/>
</dbReference>
<keyword evidence="13" id="KW-0645">Protease</keyword>
<dbReference type="GO" id="GO:1903672">
    <property type="term" value="P:positive regulation of sprouting angiogenesis"/>
    <property type="evidence" value="ECO:0007669"/>
    <property type="project" value="Ensembl"/>
</dbReference>
<dbReference type="InterPro" id="IPR050779">
    <property type="entry name" value="Transglutaminase"/>
</dbReference>
<evidence type="ECO:0000256" key="19">
    <source>
        <dbReference type="ARBA" id="ARBA00023128"/>
    </source>
</evidence>
<evidence type="ECO:0000256" key="6">
    <source>
        <dbReference type="ARBA" id="ARBA00004514"/>
    </source>
</evidence>
<dbReference type="InterPro" id="IPR013808">
    <property type="entry name" value="Transglutaminase_AS"/>
</dbReference>
<keyword evidence="22" id="KW-0539">Nucleus</keyword>
<dbReference type="GeneTree" id="ENSGT01050000244866"/>
<evidence type="ECO:0000256" key="4">
    <source>
        <dbReference type="ARBA" id="ARBA00004286"/>
    </source>
</evidence>
<proteinExistence type="inferred from homology"/>
<dbReference type="EC" id="3.5.1.44" evidence="27"/>
<dbReference type="CTD" id="7052"/>
<keyword evidence="14" id="KW-0808">Transferase</keyword>
<evidence type="ECO:0000256" key="39">
    <source>
        <dbReference type="ARBA" id="ARBA00047876"/>
    </source>
</evidence>
<evidence type="ECO:0000256" key="24">
    <source>
        <dbReference type="ARBA" id="ARBA00024222"/>
    </source>
</evidence>
<feature type="binding site" evidence="43">
    <location>
        <position position="401"/>
    </location>
    <ligand>
        <name>Ca(2+)</name>
        <dbReference type="ChEBI" id="CHEBI:29108"/>
    </ligand>
</feature>
<keyword evidence="12" id="KW-0272">Extracellular matrix</keyword>
<feature type="active site" evidence="42">
    <location>
        <position position="336"/>
    </location>
</feature>
<dbReference type="PIRSF" id="PIRSF000459">
    <property type="entry name" value="TGM_EBP42"/>
    <property type="match status" value="1"/>
</dbReference>
<evidence type="ECO:0000256" key="16">
    <source>
        <dbReference type="ARBA" id="ARBA00022741"/>
    </source>
</evidence>
<feature type="domain" description="Transglutaminase-like" evidence="45">
    <location>
        <begin position="270"/>
        <end position="362"/>
    </location>
</feature>
<dbReference type="Gene3D" id="2.60.40.10">
    <property type="entry name" value="Immunoglobulins"/>
    <property type="match status" value="3"/>
</dbReference>
<dbReference type="GO" id="GO:0005525">
    <property type="term" value="F:GTP binding"/>
    <property type="evidence" value="ECO:0007669"/>
    <property type="project" value="UniProtKB-KW"/>
</dbReference>
<evidence type="ECO:0000256" key="33">
    <source>
        <dbReference type="ARBA" id="ARBA00042239"/>
    </source>
</evidence>
<evidence type="ECO:0000256" key="30">
    <source>
        <dbReference type="ARBA" id="ARBA00041677"/>
    </source>
</evidence>
<evidence type="ECO:0000256" key="35">
    <source>
        <dbReference type="ARBA" id="ARBA00043104"/>
    </source>
</evidence>
<evidence type="ECO:0000256" key="28">
    <source>
        <dbReference type="ARBA" id="ARBA00040561"/>
    </source>
</evidence>
<protein>
    <recommendedName>
        <fullName evidence="28">Protein-glutamine gamma-glutamyltransferase 2</fullName>
        <ecNumber evidence="24">2.3.2.13</ecNumber>
        <ecNumber evidence="27">3.5.1.44</ecNumber>
    </recommendedName>
    <alternativeName>
        <fullName evidence="31">Isopeptidase TGM2</fullName>
    </alternativeName>
    <alternativeName>
        <fullName evidence="33">Protein-glutamine deamidase TGM2</fullName>
    </alternativeName>
    <alternativeName>
        <fullName evidence="32">Protein-glutamine dopaminyltransferase TGM2</fullName>
    </alternativeName>
    <alternativeName>
        <fullName evidence="35">Protein-glutamine histaminyltransferase TGM2</fullName>
    </alternativeName>
    <alternativeName>
        <fullName evidence="36">Protein-glutamine noradrenalinyltransferase TGM2</fullName>
    </alternativeName>
    <alternativeName>
        <fullName evidence="34">Protein-glutamine serotonyltransferase TGM2</fullName>
    </alternativeName>
    <alternativeName>
        <fullName evidence="30">Tissue transglutaminase</fullName>
    </alternativeName>
    <alternativeName>
        <fullName evidence="29">Transglutaminase-2</fullName>
    </alternativeName>
</protein>
<evidence type="ECO:0000256" key="25">
    <source>
        <dbReference type="ARBA" id="ARBA00036377"/>
    </source>
</evidence>
<evidence type="ECO:0000256" key="5">
    <source>
        <dbReference type="ARBA" id="ARBA00004498"/>
    </source>
</evidence>
<evidence type="ECO:0000256" key="44">
    <source>
        <dbReference type="SAM" id="MobiDB-lite"/>
    </source>
</evidence>
<feature type="active site" evidence="42">
    <location>
        <position position="359"/>
    </location>
</feature>
<evidence type="ECO:0000259" key="45">
    <source>
        <dbReference type="SMART" id="SM00460"/>
    </source>
</evidence>
<comment type="similarity">
    <text evidence="7">Belongs to the transglutaminase superfamily. Transglutaminase family.</text>
</comment>
<dbReference type="GO" id="GO:0000786">
    <property type="term" value="C:nucleosome"/>
    <property type="evidence" value="ECO:0007669"/>
    <property type="project" value="Ensembl"/>
</dbReference>
<dbReference type="OrthoDB" id="437511at2759"/>
<evidence type="ECO:0000256" key="10">
    <source>
        <dbReference type="ARBA" id="ARBA00022490"/>
    </source>
</evidence>
<dbReference type="Pfam" id="PF00927">
    <property type="entry name" value="Transglut_C"/>
    <property type="match status" value="2"/>
</dbReference>
<keyword evidence="16" id="KW-0547">Nucleotide-binding</keyword>
<dbReference type="OMA" id="CTVGPGE"/>
<evidence type="ECO:0000256" key="12">
    <source>
        <dbReference type="ARBA" id="ARBA00022530"/>
    </source>
</evidence>
<dbReference type="GO" id="GO:0007200">
    <property type="term" value="P:phospholipase C-activating G protein-coupled receptor signaling pathway"/>
    <property type="evidence" value="ECO:0000318"/>
    <property type="project" value="GO_Central"/>
</dbReference>
<dbReference type="GO" id="GO:0120295">
    <property type="term" value="F:histone serotonyltransferase activity"/>
    <property type="evidence" value="ECO:0007669"/>
    <property type="project" value="Ensembl"/>
</dbReference>
<evidence type="ECO:0000256" key="1">
    <source>
        <dbReference type="ARBA" id="ARBA00004123"/>
    </source>
</evidence>
<comment type="catalytic activity">
    <reaction evidence="26">
        <text>L-glutaminyl-[protein] + L-lysyl-[protein] = [protein]-L-lysyl-N(6)-5-L-glutamyl-[protein] + NH4(+)</text>
        <dbReference type="Rhea" id="RHEA:54816"/>
        <dbReference type="Rhea" id="RHEA-COMP:9752"/>
        <dbReference type="Rhea" id="RHEA-COMP:10207"/>
        <dbReference type="Rhea" id="RHEA-COMP:14005"/>
        <dbReference type="ChEBI" id="CHEBI:28938"/>
        <dbReference type="ChEBI" id="CHEBI:29969"/>
        <dbReference type="ChEBI" id="CHEBI:30011"/>
        <dbReference type="ChEBI" id="CHEBI:138370"/>
        <dbReference type="EC" id="2.3.2.13"/>
    </reaction>
    <physiologicalReaction direction="left-to-right" evidence="26">
        <dbReference type="Rhea" id="RHEA:54817"/>
    </physiologicalReaction>
</comment>
<dbReference type="GO" id="GO:0031012">
    <property type="term" value="C:extracellular matrix"/>
    <property type="evidence" value="ECO:0007669"/>
    <property type="project" value="Ensembl"/>
</dbReference>
<dbReference type="Gene3D" id="3.90.260.10">
    <property type="entry name" value="Transglutaminase-like"/>
    <property type="match status" value="1"/>
</dbReference>
<keyword evidence="8" id="KW-0158">Chromosome</keyword>
<dbReference type="GO" id="GO:0006508">
    <property type="term" value="P:proteolysis"/>
    <property type="evidence" value="ECO:0007669"/>
    <property type="project" value="UniProtKB-KW"/>
</dbReference>
<evidence type="ECO:0000256" key="21">
    <source>
        <dbReference type="ARBA" id="ARBA00023136"/>
    </source>
</evidence>
<dbReference type="GO" id="GO:0043065">
    <property type="term" value="P:positive regulation of apoptotic process"/>
    <property type="evidence" value="ECO:0000318"/>
    <property type="project" value="GO_Central"/>
</dbReference>
<dbReference type="GO" id="GO:0005783">
    <property type="term" value="C:endoplasmic reticulum"/>
    <property type="evidence" value="ECO:0007669"/>
    <property type="project" value="GOC"/>
</dbReference>
<evidence type="ECO:0000256" key="34">
    <source>
        <dbReference type="ARBA" id="ARBA00042912"/>
    </source>
</evidence>
<keyword evidence="15 43" id="KW-0479">Metal-binding</keyword>
<dbReference type="FunCoup" id="A0A6I8PG10">
    <property type="interactions" value="513"/>
</dbReference>
<feature type="active site" evidence="42">
    <location>
        <position position="278"/>
    </location>
</feature>
<dbReference type="InterPro" id="IPR008958">
    <property type="entry name" value="Transglutaminase_C"/>
</dbReference>
<dbReference type="InterPro" id="IPR002931">
    <property type="entry name" value="Transglutaminase-like"/>
</dbReference>
<dbReference type="Ensembl" id="ENSOANT00000058929.1">
    <property type="protein sequence ID" value="ENSOANP00000050978.1"/>
    <property type="gene ID" value="ENSOANG00000038661.1"/>
</dbReference>
<dbReference type="GO" id="GO:0005886">
    <property type="term" value="C:plasma membrane"/>
    <property type="evidence" value="ECO:0007669"/>
    <property type="project" value="UniProtKB-SubCell"/>
</dbReference>
<dbReference type="GO" id="GO:0032471">
    <property type="term" value="P:negative regulation of endoplasmic reticulum calcium ion concentration"/>
    <property type="evidence" value="ECO:0007669"/>
    <property type="project" value="Ensembl"/>
</dbReference>
<evidence type="ECO:0000256" key="38">
    <source>
        <dbReference type="ARBA" id="ARBA00047868"/>
    </source>
</evidence>
<keyword evidence="21" id="KW-0472">Membrane</keyword>
<evidence type="ECO:0000256" key="13">
    <source>
        <dbReference type="ARBA" id="ARBA00022670"/>
    </source>
</evidence>
<evidence type="ECO:0000256" key="41">
    <source>
        <dbReference type="ARBA" id="ARBA00048365"/>
    </source>
</evidence>
<evidence type="ECO:0000256" key="17">
    <source>
        <dbReference type="ARBA" id="ARBA00022801"/>
    </source>
</evidence>
<evidence type="ECO:0000256" key="32">
    <source>
        <dbReference type="ARBA" id="ARBA00042105"/>
    </source>
</evidence>
<comment type="subcellular location">
    <subcellularLocation>
        <location evidence="3">Cell membrane</location>
    </subcellularLocation>
    <subcellularLocation>
        <location evidence="4">Chromosome</location>
    </subcellularLocation>
    <subcellularLocation>
        <location evidence="6">Cytoplasm</location>
        <location evidence="6">Cytosol</location>
    </subcellularLocation>
    <subcellularLocation>
        <location evidence="2">Mitochondrion</location>
    </subcellularLocation>
    <subcellularLocation>
        <location evidence="1">Nucleus</location>
    </subcellularLocation>
    <subcellularLocation>
        <location evidence="5">Secreted</location>
        <location evidence="5">Extracellular space</location>
        <location evidence="5">Extracellular matrix</location>
    </subcellularLocation>
</comment>
<evidence type="ECO:0000256" key="23">
    <source>
        <dbReference type="ARBA" id="ARBA00023315"/>
    </source>
</evidence>
<keyword evidence="20" id="KW-0342">GTP-binding</keyword>
<dbReference type="GO" id="GO:1904015">
    <property type="term" value="P:cellular response to serotonin"/>
    <property type="evidence" value="ECO:0007669"/>
    <property type="project" value="Ensembl"/>
</dbReference>
<evidence type="ECO:0000256" key="40">
    <source>
        <dbReference type="ARBA" id="ARBA00048230"/>
    </source>
</evidence>
<dbReference type="GO" id="GO:2000425">
    <property type="term" value="P:regulation of apoptotic cell clearance"/>
    <property type="evidence" value="ECO:0007669"/>
    <property type="project" value="Ensembl"/>
</dbReference>
<evidence type="ECO:0000256" key="36">
    <source>
        <dbReference type="ARBA" id="ARBA00043138"/>
    </source>
</evidence>
<dbReference type="GO" id="GO:0120299">
    <property type="term" value="F:peptide histaminyltransferase activity"/>
    <property type="evidence" value="ECO:0007669"/>
    <property type="project" value="Ensembl"/>
</dbReference>
<name>A0A6I8PG10_ORNAN</name>
<dbReference type="PROSITE" id="PS00547">
    <property type="entry name" value="TRANSGLUTAMINASES"/>
    <property type="match status" value="1"/>
</dbReference>
<dbReference type="GO" id="GO:0014046">
    <property type="term" value="P:dopamine secretion"/>
    <property type="evidence" value="ECO:0007669"/>
    <property type="project" value="Ensembl"/>
</dbReference>
<dbReference type="Pfam" id="PF00868">
    <property type="entry name" value="Transglut_N"/>
    <property type="match status" value="1"/>
</dbReference>
<evidence type="ECO:0000313" key="47">
    <source>
        <dbReference type="Proteomes" id="UP000002279"/>
    </source>
</evidence>
<dbReference type="PANTHER" id="PTHR11590:SF6">
    <property type="entry name" value="PROTEIN-GLUTAMINE GAMMA-GLUTAMYLTRANSFERASE 2"/>
    <property type="match status" value="1"/>
</dbReference>
<keyword evidence="19" id="KW-0496">Mitochondrion</keyword>
<dbReference type="InterPro" id="IPR013783">
    <property type="entry name" value="Ig-like_fold"/>
</dbReference>
<dbReference type="Proteomes" id="UP000002279">
    <property type="component" value="Unplaced"/>
</dbReference>
<comment type="subunit">
    <text evidence="37">Monomer. Interacts with phospholipase C; promoting alpha-1 adrenergic receptor signaling. Interacts with PLCD1.</text>
</comment>
<dbReference type="GO" id="GO:1903351">
    <property type="term" value="P:cellular response to dopamine"/>
    <property type="evidence" value="ECO:0007669"/>
    <property type="project" value="Ensembl"/>
</dbReference>
<comment type="cofactor">
    <cofactor evidence="43">
        <name>Ca(2+)</name>
        <dbReference type="ChEBI" id="CHEBI:29108"/>
    </cofactor>
    <text evidence="43">Binds 1 Ca(2+) ion per subunit.</text>
</comment>
<evidence type="ECO:0000256" key="20">
    <source>
        <dbReference type="ARBA" id="ARBA00023134"/>
    </source>
</evidence>
<dbReference type="GO" id="GO:0060445">
    <property type="term" value="P:branching involved in salivary gland morphogenesis"/>
    <property type="evidence" value="ECO:0007669"/>
    <property type="project" value="Ensembl"/>
</dbReference>
<dbReference type="EC" id="2.3.2.13" evidence="24"/>
<feature type="binding site" evidence="43">
    <location>
        <position position="448"/>
    </location>
    <ligand>
        <name>Ca(2+)</name>
        <dbReference type="ChEBI" id="CHEBI:29108"/>
    </ligand>
</feature>
<dbReference type="InterPro" id="IPR036238">
    <property type="entry name" value="Transglutaminase_C_sf"/>
</dbReference>
<reference evidence="46" key="2">
    <citation type="submission" date="2025-09" db="UniProtKB">
        <authorList>
            <consortium name="Ensembl"/>
        </authorList>
    </citation>
    <scope>IDENTIFICATION</scope>
    <source>
        <strain evidence="46">Glennie</strain>
    </source>
</reference>
<evidence type="ECO:0000256" key="14">
    <source>
        <dbReference type="ARBA" id="ARBA00022679"/>
    </source>
</evidence>
<comment type="catalytic activity">
    <reaction evidence="40">
        <text>L-glutaminyl-[protein] + (R)-noradrenaline = 5-(R)-noradrenalinyl-L-glutamyl-[protein] + NH4(+)</text>
        <dbReference type="Rhea" id="RHEA:66560"/>
        <dbReference type="Rhea" id="RHEA-COMP:10207"/>
        <dbReference type="Rhea" id="RHEA-COMP:17054"/>
        <dbReference type="ChEBI" id="CHEBI:28938"/>
        <dbReference type="ChEBI" id="CHEBI:30011"/>
        <dbReference type="ChEBI" id="CHEBI:72587"/>
        <dbReference type="ChEBI" id="CHEBI:167178"/>
    </reaction>
    <physiologicalReaction direction="left-to-right" evidence="40">
        <dbReference type="Rhea" id="RHEA:66561"/>
    </physiologicalReaction>
</comment>
<evidence type="ECO:0000256" key="27">
    <source>
        <dbReference type="ARBA" id="ARBA00039019"/>
    </source>
</evidence>
<evidence type="ECO:0000256" key="26">
    <source>
        <dbReference type="ARBA" id="ARBA00036876"/>
    </source>
</evidence>
<dbReference type="GO" id="GO:0050769">
    <property type="term" value="P:positive regulation of neurogenesis"/>
    <property type="evidence" value="ECO:0007669"/>
    <property type="project" value="Ensembl"/>
</dbReference>
<dbReference type="AlphaFoldDB" id="A0A6I8PG10"/>
<dbReference type="GO" id="GO:0050568">
    <property type="term" value="F:protein-glutamine glutaminase activity"/>
    <property type="evidence" value="ECO:0007669"/>
    <property type="project" value="UniProtKB-EC"/>
</dbReference>
<dbReference type="PANTHER" id="PTHR11590">
    <property type="entry name" value="PROTEIN-GLUTAMINE GAMMA-GLUTAMYLTRANSFERASE"/>
    <property type="match status" value="1"/>
</dbReference>
<dbReference type="GO" id="GO:0005634">
    <property type="term" value="C:nucleus"/>
    <property type="evidence" value="ECO:0007669"/>
    <property type="project" value="UniProtKB-SubCell"/>
</dbReference>
<comment type="catalytic activity">
    <reaction evidence="38">
        <text>L-glutaminyl-[protein] + H2O = L-glutamyl-[protein] + NH4(+)</text>
        <dbReference type="Rhea" id="RHEA:16441"/>
        <dbReference type="Rhea" id="RHEA-COMP:10207"/>
        <dbReference type="Rhea" id="RHEA-COMP:10208"/>
        <dbReference type="ChEBI" id="CHEBI:15377"/>
        <dbReference type="ChEBI" id="CHEBI:28938"/>
        <dbReference type="ChEBI" id="CHEBI:29973"/>
        <dbReference type="ChEBI" id="CHEBI:30011"/>
        <dbReference type="EC" id="3.5.1.44"/>
    </reaction>
    <physiologicalReaction direction="left-to-right" evidence="38">
        <dbReference type="Rhea" id="RHEA:16442"/>
    </physiologicalReaction>
</comment>
<evidence type="ECO:0000256" key="22">
    <source>
        <dbReference type="ARBA" id="ARBA00023242"/>
    </source>
</evidence>
<evidence type="ECO:0000256" key="31">
    <source>
        <dbReference type="ARBA" id="ARBA00042099"/>
    </source>
</evidence>
<dbReference type="GeneID" id="100074981"/>
<dbReference type="Pfam" id="PF01841">
    <property type="entry name" value="Transglut_core"/>
    <property type="match status" value="1"/>
</dbReference>
<dbReference type="GO" id="GO:0045785">
    <property type="term" value="P:positive regulation of cell adhesion"/>
    <property type="evidence" value="ECO:0007669"/>
    <property type="project" value="Ensembl"/>
</dbReference>
<evidence type="ECO:0000256" key="15">
    <source>
        <dbReference type="ARBA" id="ARBA00022723"/>
    </source>
</evidence>
<evidence type="ECO:0000256" key="37">
    <source>
        <dbReference type="ARBA" id="ARBA00046685"/>
    </source>
</evidence>
<evidence type="ECO:0000256" key="2">
    <source>
        <dbReference type="ARBA" id="ARBA00004173"/>
    </source>
</evidence>
<dbReference type="SMART" id="SM00460">
    <property type="entry name" value="TGc"/>
    <property type="match status" value="1"/>
</dbReference>
<keyword evidence="23" id="KW-0012">Acyltransferase</keyword>
<dbReference type="GO" id="GO:0008233">
    <property type="term" value="F:peptidase activity"/>
    <property type="evidence" value="ECO:0007669"/>
    <property type="project" value="UniProtKB-KW"/>
</dbReference>
<comment type="catalytic activity">
    <reaction evidence="41">
        <text>L-glutaminyl-[protein] + dopamine = 5-dopaminyl-L-glutamyl-[protein] + NH4(+)</text>
        <dbReference type="Rhea" id="RHEA:66556"/>
        <dbReference type="Rhea" id="RHEA-COMP:10207"/>
        <dbReference type="Rhea" id="RHEA-COMP:17053"/>
        <dbReference type="ChEBI" id="CHEBI:28938"/>
        <dbReference type="ChEBI" id="CHEBI:30011"/>
        <dbReference type="ChEBI" id="CHEBI:59905"/>
        <dbReference type="ChEBI" id="CHEBI:167175"/>
    </reaction>
    <physiologicalReaction direction="left-to-right" evidence="41">
        <dbReference type="Rhea" id="RHEA:66557"/>
    </physiologicalReaction>
</comment>
<dbReference type="FunFam" id="2.60.40.10:FF:000090">
    <property type="entry name" value="Protein-glutamine gamma-glutamyltransferase 2"/>
    <property type="match status" value="1"/>
</dbReference>
<dbReference type="Bgee" id="ENSOANG00000038661">
    <property type="expression patterns" value="Expressed in heart and 7 other cell types or tissues"/>
</dbReference>
<dbReference type="KEGG" id="oaa:100074981"/>
<dbReference type="InterPro" id="IPR014756">
    <property type="entry name" value="Ig_E-set"/>
</dbReference>
<dbReference type="FunFam" id="2.60.40.10:FF:000278">
    <property type="entry name" value="Protein-glutamine gamma-glutamyltransferase 2"/>
    <property type="match status" value="1"/>
</dbReference>
<dbReference type="SUPFAM" id="SSF49309">
    <property type="entry name" value="Transglutaminase, two C-terminal domains"/>
    <property type="match status" value="2"/>
</dbReference>
<evidence type="ECO:0000256" key="7">
    <source>
        <dbReference type="ARBA" id="ARBA00005968"/>
    </source>
</evidence>
<dbReference type="RefSeq" id="XP_028904586.1">
    <property type="nucleotide sequence ID" value="XM_029048753.2"/>
</dbReference>
<dbReference type="SUPFAM" id="SSF54001">
    <property type="entry name" value="Cysteine proteinases"/>
    <property type="match status" value="1"/>
</dbReference>
<keyword evidence="17" id="KW-0378">Hydrolase</keyword>
<evidence type="ECO:0000256" key="43">
    <source>
        <dbReference type="PIRSR" id="PIRSR000459-2"/>
    </source>
</evidence>
<dbReference type="InterPro" id="IPR038765">
    <property type="entry name" value="Papain-like_cys_pep_sf"/>
</dbReference>
<comment type="catalytic activity">
    <reaction evidence="39">
        <text>L-glutaminyl-[protein] + histamine = 5-histaminyl-L-glutamyl-[protein] + NH4(+)</text>
        <dbReference type="Rhea" id="RHEA:66564"/>
        <dbReference type="Rhea" id="RHEA-COMP:10207"/>
        <dbReference type="Rhea" id="RHEA-COMP:17056"/>
        <dbReference type="ChEBI" id="CHEBI:28938"/>
        <dbReference type="ChEBI" id="CHEBI:30011"/>
        <dbReference type="ChEBI" id="CHEBI:58432"/>
        <dbReference type="ChEBI" id="CHEBI:167179"/>
    </reaction>
    <physiologicalReaction direction="left-to-right" evidence="39">
        <dbReference type="Rhea" id="RHEA:66565"/>
    </physiologicalReaction>
</comment>
<feature type="binding site" evidence="43">
    <location>
        <position position="399"/>
    </location>
    <ligand>
        <name>Ca(2+)</name>
        <dbReference type="ChEBI" id="CHEBI:29108"/>
    </ligand>
</feature>
<comment type="catalytic activity">
    <reaction evidence="25">
        <text>L-glutaminyl-[protein] + serotonin = 5-serotonyl-L-glutamyl-[protein] + NH4(+)</text>
        <dbReference type="Rhea" id="RHEA:66552"/>
        <dbReference type="Rhea" id="RHEA-COMP:10207"/>
        <dbReference type="Rhea" id="RHEA-COMP:17052"/>
        <dbReference type="ChEBI" id="CHEBI:28938"/>
        <dbReference type="ChEBI" id="CHEBI:30011"/>
        <dbReference type="ChEBI" id="CHEBI:167174"/>
        <dbReference type="ChEBI" id="CHEBI:350546"/>
    </reaction>
    <physiologicalReaction direction="left-to-right" evidence="25">
        <dbReference type="Rhea" id="RHEA:66553"/>
    </physiologicalReaction>
</comment>
<dbReference type="GO" id="GO:0010467">
    <property type="term" value="P:gene expression"/>
    <property type="evidence" value="ECO:0007669"/>
    <property type="project" value="Ensembl"/>
</dbReference>
<evidence type="ECO:0000256" key="3">
    <source>
        <dbReference type="ARBA" id="ARBA00004236"/>
    </source>
</evidence>
<feature type="compositionally biased region" description="Basic and acidic residues" evidence="44">
    <location>
        <begin position="451"/>
        <end position="471"/>
    </location>
</feature>
<accession>A0A6I8PG10</accession>
<dbReference type="SUPFAM" id="SSF81296">
    <property type="entry name" value="E set domains"/>
    <property type="match status" value="1"/>
</dbReference>
<evidence type="ECO:0000313" key="46">
    <source>
        <dbReference type="Ensembl" id="ENSOANP00000050978.1"/>
    </source>
</evidence>
<keyword evidence="11" id="KW-0964">Secreted</keyword>
<evidence type="ECO:0000256" key="8">
    <source>
        <dbReference type="ARBA" id="ARBA00022454"/>
    </source>
</evidence>
<keyword evidence="47" id="KW-1185">Reference proteome</keyword>
<dbReference type="GO" id="GO:0003810">
    <property type="term" value="F:protein-glutamine gamma-glutamyltransferase activity"/>
    <property type="evidence" value="ECO:0000318"/>
    <property type="project" value="GO_Central"/>
</dbReference>
<dbReference type="GO" id="GO:0005509">
    <property type="term" value="F:calcium ion binding"/>
    <property type="evidence" value="ECO:0007669"/>
    <property type="project" value="Ensembl"/>
</dbReference>
<dbReference type="InParanoid" id="A0A6I8PG10"/>
<evidence type="ECO:0000256" key="9">
    <source>
        <dbReference type="ARBA" id="ARBA00022475"/>
    </source>
</evidence>
<dbReference type="GO" id="GO:0120297">
    <property type="term" value="F:histone dopaminyltransferase activity"/>
    <property type="evidence" value="ECO:0007669"/>
    <property type="project" value="Ensembl"/>
</dbReference>
<dbReference type="GO" id="GO:0060662">
    <property type="term" value="P:salivary gland cavitation"/>
    <property type="evidence" value="ECO:0007669"/>
    <property type="project" value="Ensembl"/>
</dbReference>
<keyword evidence="18 43" id="KW-0106">Calcium</keyword>
<dbReference type="GO" id="GO:0051561">
    <property type="term" value="P:positive regulation of mitochondrial calcium ion concentration"/>
    <property type="evidence" value="ECO:0007669"/>
    <property type="project" value="Ensembl"/>
</dbReference>